<name>H1RXT5_9BURK</name>
<evidence type="ECO:0000313" key="2">
    <source>
        <dbReference type="EMBL" id="EHP44910.1"/>
    </source>
</evidence>
<sequence length="334" mass="37380">MPLVDSLEEQAVLEAVLDARKPAVPADARHLHYLLFTPFRYPPSPWGSRFRAEQDPGVFYGADDIRTACAELGYWRWRFLLDSPALPRIDARPHTLFQVSVRTEGIALDAPPFSEDAAKWTDPDQYEACQALARTAREAGIGMIRYTSVRDPEHGACGALLTPRAFADPQPRATTTWMLTVRQDRVIWQRDDLLLNACMPMQSRSNAKQTNAQYRAFFFVRRALDFGAMPRATPPQTSIPPPAAPIGGDTLSPFLPDAPHEILLELRPCGRAAHPRRRHAPAFSVRQLQHHPLRQPAQCGRHHSRVGGQGPAVQARHRAALRLLDAACRLHGDR</sequence>
<comment type="caution">
    <text evidence="2">The sequence shown here is derived from an EMBL/GenBank/DDBJ whole genome shotgun (WGS) entry which is preliminary data.</text>
</comment>
<dbReference type="PATRIC" id="fig|1127483.3.peg.86"/>
<evidence type="ECO:0000313" key="3">
    <source>
        <dbReference type="Proteomes" id="UP000005808"/>
    </source>
</evidence>
<evidence type="ECO:0000259" key="1">
    <source>
        <dbReference type="SMART" id="SM00953"/>
    </source>
</evidence>
<dbReference type="SMART" id="SM00953">
    <property type="entry name" value="RES"/>
    <property type="match status" value="1"/>
</dbReference>
<dbReference type="Pfam" id="PF08808">
    <property type="entry name" value="RES"/>
    <property type="match status" value="1"/>
</dbReference>
<gene>
    <name evidence="2" type="ORF">OR16_00395</name>
</gene>
<dbReference type="AlphaFoldDB" id="H1RXT5"/>
<feature type="domain" description="RES" evidence="1">
    <location>
        <begin position="38"/>
        <end position="172"/>
    </location>
</feature>
<dbReference type="EMBL" id="AHJE01000001">
    <property type="protein sequence ID" value="EHP44910.1"/>
    <property type="molecule type" value="Genomic_DNA"/>
</dbReference>
<protein>
    <recommendedName>
        <fullName evidence="1">RES domain-containing protein</fullName>
    </recommendedName>
</protein>
<dbReference type="Proteomes" id="UP000005808">
    <property type="component" value="Unassembled WGS sequence"/>
</dbReference>
<dbReference type="InterPro" id="IPR014914">
    <property type="entry name" value="RES_dom"/>
</dbReference>
<accession>H1RXT5</accession>
<organism evidence="2 3">
    <name type="scientific">Cupriavidus basilensis OR16</name>
    <dbReference type="NCBI Taxonomy" id="1127483"/>
    <lineage>
        <taxon>Bacteria</taxon>
        <taxon>Pseudomonadati</taxon>
        <taxon>Pseudomonadota</taxon>
        <taxon>Betaproteobacteria</taxon>
        <taxon>Burkholderiales</taxon>
        <taxon>Burkholderiaceae</taxon>
        <taxon>Cupriavidus</taxon>
    </lineage>
</organism>
<reference evidence="2 3" key="1">
    <citation type="journal article" date="2012" name="J. Bacteriol.">
        <title>De Novo Genome Project of Cupriavidus basilensis OR16.</title>
        <authorList>
            <person name="Cserhati M."/>
            <person name="Kriszt B."/>
            <person name="Szoboszlay S."/>
            <person name="Toth A."/>
            <person name="Szabo I."/>
            <person name="Tancsics A."/>
            <person name="Nagy I."/>
            <person name="Horvath B."/>
            <person name="Nagy I."/>
            <person name="Kukolya J."/>
        </authorList>
    </citation>
    <scope>NUCLEOTIDE SEQUENCE [LARGE SCALE GENOMIC DNA]</scope>
    <source>
        <strain evidence="2 3">OR16</strain>
    </source>
</reference>
<proteinExistence type="predicted"/>